<dbReference type="Gene3D" id="1.25.40.20">
    <property type="entry name" value="Ankyrin repeat-containing domain"/>
    <property type="match status" value="1"/>
</dbReference>
<dbReference type="Proteomes" id="UP000019487">
    <property type="component" value="Unassembled WGS sequence"/>
</dbReference>
<dbReference type="PANTHER" id="PTHR46082">
    <property type="entry name" value="ATP/GTP-BINDING PROTEIN-RELATED"/>
    <property type="match status" value="1"/>
</dbReference>
<evidence type="ECO:0000313" key="7">
    <source>
        <dbReference type="EMBL" id="ESZ94731.1"/>
    </source>
</evidence>
<feature type="repeat" description="ANK" evidence="2">
    <location>
        <begin position="898"/>
        <end position="930"/>
    </location>
</feature>
<dbReference type="AlphaFoldDB" id="W9CFT8"/>
<feature type="domain" description="DUF7069" evidence="5">
    <location>
        <begin position="585"/>
        <end position="638"/>
    </location>
</feature>
<dbReference type="InterPro" id="IPR002110">
    <property type="entry name" value="Ankyrin_rpt"/>
</dbReference>
<keyword evidence="2" id="KW-0040">ANK repeat</keyword>
<dbReference type="Gene3D" id="3.40.50.300">
    <property type="entry name" value="P-loop containing nucleotide triphosphate hydrolases"/>
    <property type="match status" value="1"/>
</dbReference>
<dbReference type="PANTHER" id="PTHR46082:SF11">
    <property type="entry name" value="AAA+ ATPASE DOMAIN-CONTAINING PROTEIN-RELATED"/>
    <property type="match status" value="1"/>
</dbReference>
<feature type="domain" description="GPI inositol-deacylase winged helix" evidence="4">
    <location>
        <begin position="666"/>
        <end position="753"/>
    </location>
</feature>
<dbReference type="SUPFAM" id="SSF53167">
    <property type="entry name" value="Purine and uridine phosphorylases"/>
    <property type="match status" value="1"/>
</dbReference>
<dbReference type="SUPFAM" id="SSF48403">
    <property type="entry name" value="Ankyrin repeat"/>
    <property type="match status" value="2"/>
</dbReference>
<dbReference type="PROSITE" id="PS50088">
    <property type="entry name" value="ANK_REPEAT"/>
    <property type="match status" value="2"/>
</dbReference>
<evidence type="ECO:0000259" key="4">
    <source>
        <dbReference type="Pfam" id="PF22939"/>
    </source>
</evidence>
<reference evidence="7 8" key="1">
    <citation type="journal article" date="2014" name="Genome Announc.">
        <title>Draft genome sequence of Sclerotinia borealis, a psychrophilic plant pathogenic fungus.</title>
        <authorList>
            <person name="Mardanov A.V."/>
            <person name="Beletsky A.V."/>
            <person name="Kadnikov V.V."/>
            <person name="Ignatov A.N."/>
            <person name="Ravin N.V."/>
        </authorList>
    </citation>
    <scope>NUCLEOTIDE SEQUENCE [LARGE SCALE GENOMIC DNA]</scope>
    <source>
        <strain evidence="8">F-4157</strain>
    </source>
</reference>
<keyword evidence="8" id="KW-1185">Reference proteome</keyword>
<feature type="region of interest" description="Disordered" evidence="3">
    <location>
        <begin position="108"/>
        <end position="136"/>
    </location>
</feature>
<accession>W9CFT8</accession>
<dbReference type="OrthoDB" id="20872at2759"/>
<dbReference type="InterPro" id="IPR056884">
    <property type="entry name" value="NPHP3-like_N"/>
</dbReference>
<feature type="repeat" description="ANK" evidence="2">
    <location>
        <begin position="1030"/>
        <end position="1062"/>
    </location>
</feature>
<organism evidence="7 8">
    <name type="scientific">Sclerotinia borealis (strain F-4128)</name>
    <dbReference type="NCBI Taxonomy" id="1432307"/>
    <lineage>
        <taxon>Eukaryota</taxon>
        <taxon>Fungi</taxon>
        <taxon>Dikarya</taxon>
        <taxon>Ascomycota</taxon>
        <taxon>Pezizomycotina</taxon>
        <taxon>Leotiomycetes</taxon>
        <taxon>Helotiales</taxon>
        <taxon>Sclerotiniaceae</taxon>
        <taxon>Sclerotinia</taxon>
    </lineage>
</organism>
<dbReference type="Pfam" id="PF23239">
    <property type="entry name" value="DUF7069"/>
    <property type="match status" value="1"/>
</dbReference>
<dbReference type="InterPro" id="IPR053137">
    <property type="entry name" value="NLR-like"/>
</dbReference>
<proteinExistence type="predicted"/>
<dbReference type="GO" id="GO:0003824">
    <property type="term" value="F:catalytic activity"/>
    <property type="evidence" value="ECO:0007669"/>
    <property type="project" value="InterPro"/>
</dbReference>
<dbReference type="InterPro" id="IPR027417">
    <property type="entry name" value="P-loop_NTPase"/>
</dbReference>
<evidence type="ECO:0000313" key="8">
    <source>
        <dbReference type="Proteomes" id="UP000019487"/>
    </source>
</evidence>
<evidence type="ECO:0000259" key="6">
    <source>
        <dbReference type="Pfam" id="PF24883"/>
    </source>
</evidence>
<dbReference type="Gene3D" id="3.40.50.1580">
    <property type="entry name" value="Nucleoside phosphorylase domain"/>
    <property type="match status" value="1"/>
</dbReference>
<evidence type="ECO:0000256" key="1">
    <source>
        <dbReference type="ARBA" id="ARBA00022737"/>
    </source>
</evidence>
<dbReference type="InterPro" id="IPR054471">
    <property type="entry name" value="GPIID_WHD"/>
</dbReference>
<dbReference type="STRING" id="1432307.W9CFT8"/>
<comment type="caution">
    <text evidence="7">The sequence shown here is derived from an EMBL/GenBank/DDBJ whole genome shotgun (WGS) entry which is preliminary data.</text>
</comment>
<dbReference type="Pfam" id="PF24883">
    <property type="entry name" value="NPHP3_N"/>
    <property type="match status" value="1"/>
</dbReference>
<evidence type="ECO:0000256" key="3">
    <source>
        <dbReference type="SAM" id="MobiDB-lite"/>
    </source>
</evidence>
<dbReference type="SMART" id="SM00248">
    <property type="entry name" value="ANK"/>
    <property type="match status" value="7"/>
</dbReference>
<sequence length="1148" mass="128421">MAETSPLFKHDDYTVGWICALPQTELVVAGAMLDEEHPVLSAADPGDTNVYLLGKIGSHNVVIACLPAENTGKVSAAIVAKDLLRSFKTIRFGLMVGVGGGAPSCIEADLNAGKGSEDEDEDEDDDEDEEEVEEKGDIRLGDVGGEFFQTGTLNKPPSILLNAIGMLQEQCVRKGGHNLSEHLTEMVSANPGLARKFEYQGSEKDRLFKQNINHVNGKKSCKACCGPADVNLVKRVQRHNTSPVLHYGTIGSADQVMKDSMLRDLWAKEKNIICFEMEAAGLMDTFPCIVIRGICDYADSHKNKIWQPYAAATAAAYAKELLRVIPGQAVMNMSPIELVTDKIVQQLKQWRRTDEEEQCLQSFRTSNYETQKNLNPKREKDTCLWCLEDPKFLDWRDKTTSRLLWVTADPGCGKSVLSKALVDERLLEQELNGTVICYFFFKDTSEEQRSLASALSALLHQLFTSEKGAKLIKHAMPSFRENRTLLSKNLEVLWRIVQNIAMDPECGKIVFLIDALDECEYTSQENLIIKLKGFEKLQTPNKLSKNDFQFLVTSRPYWDIEYEFRELISDIPSIRLEGEKHLDKICLEIDRVIEARVDQMSKNEVIASVKARDLLLEGLSKVNNRTYLWLHLIFESMKSEPRIDIKKVNTLLRELPGTIQEAYEGILKRSKNPKDAKRLLHIITGATRALSLKEMEVALYITNEIHRYQDLEIQKVEQFKITIRDLCGLFVNIVDEKVFLIHQTAKEYLVRNSNTTTSICGSWKHSLEAKVSNLILAKCCLWYLSFNEFKILPPPKDESEIDQYLTENYFLDYSAQNWFVHFRKAEDINQNDKELGLISCNVNSNCFLLWFSIYWEQNEYGDRPIWKDNVFPIAYFGLDSLMSILLDKSVKLDSRDSTDTTPFLWSVERGTEAVVKLLLDAKADVNTQGGLFGNALQAASAGGHEIVMKLLLDAKADVNTQGGFYGNALQTASAGGDKAMVKLLLNAKADINAQGGYYGNALQAASAIGHEAVVKLLLNAKADVNAQGGRYRNALQAASYKGHEAVVKLLLNAKADVNAQGGRYRNALQAASDRGHDAVVKLLLNVKAEEGDYGNALLIASRRGHKAVVKLLLDAIAEGGDFDNILQVASDRGHDVVVKLLLNRRSRD</sequence>
<dbReference type="InterPro" id="IPR055497">
    <property type="entry name" value="DUF7069"/>
</dbReference>
<dbReference type="InterPro" id="IPR035994">
    <property type="entry name" value="Nucleoside_phosphorylase_sf"/>
</dbReference>
<dbReference type="HOGENOM" id="CLU_000288_34_2_1"/>
<dbReference type="EMBL" id="AYSA01000228">
    <property type="protein sequence ID" value="ESZ94731.1"/>
    <property type="molecule type" value="Genomic_DNA"/>
</dbReference>
<feature type="compositionally biased region" description="Acidic residues" evidence="3">
    <location>
        <begin position="117"/>
        <end position="134"/>
    </location>
</feature>
<evidence type="ECO:0000256" key="2">
    <source>
        <dbReference type="PROSITE-ProRule" id="PRU00023"/>
    </source>
</evidence>
<dbReference type="Pfam" id="PF22939">
    <property type="entry name" value="WHD_GPIID"/>
    <property type="match status" value="1"/>
</dbReference>
<dbReference type="InterPro" id="IPR036770">
    <property type="entry name" value="Ankyrin_rpt-contain_sf"/>
</dbReference>
<dbReference type="SUPFAM" id="SSF52540">
    <property type="entry name" value="P-loop containing nucleoside triphosphate hydrolases"/>
    <property type="match status" value="1"/>
</dbReference>
<name>W9CFT8_SCLBF</name>
<evidence type="ECO:0000259" key="5">
    <source>
        <dbReference type="Pfam" id="PF23239"/>
    </source>
</evidence>
<feature type="domain" description="Nephrocystin 3-like N-terminal" evidence="6">
    <location>
        <begin position="381"/>
        <end position="555"/>
    </location>
</feature>
<protein>
    <submittedName>
        <fullName evidence="7">Uncharacterized protein</fullName>
    </submittedName>
</protein>
<dbReference type="Pfam" id="PF12796">
    <property type="entry name" value="Ank_2"/>
    <property type="match status" value="2"/>
</dbReference>
<dbReference type="GO" id="GO:0009116">
    <property type="term" value="P:nucleoside metabolic process"/>
    <property type="evidence" value="ECO:0007669"/>
    <property type="project" value="InterPro"/>
</dbReference>
<keyword evidence="1" id="KW-0677">Repeat</keyword>
<gene>
    <name evidence="7" type="ORF">SBOR_4893</name>
</gene>